<dbReference type="GO" id="GO:0003723">
    <property type="term" value="F:RNA binding"/>
    <property type="evidence" value="ECO:0007669"/>
    <property type="project" value="UniProtKB-UniRule"/>
</dbReference>
<dbReference type="Gene3D" id="1.10.1520.10">
    <property type="entry name" value="Ribonuclease III domain"/>
    <property type="match status" value="1"/>
</dbReference>
<evidence type="ECO:0000256" key="5">
    <source>
        <dbReference type="ARBA" id="ARBA00022759"/>
    </source>
</evidence>
<dbReference type="InterPro" id="IPR000999">
    <property type="entry name" value="RNase_III_dom"/>
</dbReference>
<keyword evidence="6" id="KW-0378">Hydrolase</keyword>
<dbReference type="GO" id="GO:0005737">
    <property type="term" value="C:cytoplasm"/>
    <property type="evidence" value="ECO:0007669"/>
    <property type="project" value="TreeGrafter"/>
</dbReference>
<evidence type="ECO:0000259" key="11">
    <source>
        <dbReference type="PROSITE" id="PS50142"/>
    </source>
</evidence>
<dbReference type="PANTHER" id="PTHR14950">
    <property type="entry name" value="DICER-RELATED"/>
    <property type="match status" value="1"/>
</dbReference>
<dbReference type="SMART" id="SM00535">
    <property type="entry name" value="RIBOc"/>
    <property type="match status" value="1"/>
</dbReference>
<keyword evidence="8 9" id="KW-0694">RNA-binding</keyword>
<dbReference type="SMART" id="SM00358">
    <property type="entry name" value="DSRM"/>
    <property type="match status" value="2"/>
</dbReference>
<evidence type="ECO:0000256" key="1">
    <source>
        <dbReference type="ARBA" id="ARBA00001936"/>
    </source>
</evidence>
<protein>
    <submittedName>
        <fullName evidence="12">Uncharacterized protein</fullName>
    </submittedName>
</protein>
<dbReference type="CDD" id="cd10845">
    <property type="entry name" value="DSRM_RNAse_III_family"/>
    <property type="match status" value="1"/>
</dbReference>
<dbReference type="PROSITE" id="PS50142">
    <property type="entry name" value="RNASE_3_2"/>
    <property type="match status" value="1"/>
</dbReference>
<dbReference type="PANTHER" id="PTHR14950:SF80">
    <property type="entry name" value="RNASE III DOMAIN-CONTAINING PROTEIN"/>
    <property type="match status" value="1"/>
</dbReference>
<dbReference type="InterPro" id="IPR011907">
    <property type="entry name" value="RNase_III"/>
</dbReference>
<dbReference type="InterPro" id="IPR036389">
    <property type="entry name" value="RNase_III_sf"/>
</dbReference>
<dbReference type="HAMAP" id="MF_00104">
    <property type="entry name" value="RNase_III"/>
    <property type="match status" value="1"/>
</dbReference>
<dbReference type="GO" id="GO:0006364">
    <property type="term" value="P:rRNA processing"/>
    <property type="evidence" value="ECO:0007669"/>
    <property type="project" value="InterPro"/>
</dbReference>
<comment type="caution">
    <text evidence="12">The sequence shown here is derived from an EMBL/GenBank/DDBJ whole genome shotgun (WGS) entry which is preliminary data.</text>
</comment>
<dbReference type="CDD" id="cd00593">
    <property type="entry name" value="RIBOc"/>
    <property type="match status" value="1"/>
</dbReference>
<dbReference type="EMBL" id="VOIH02000010">
    <property type="protein sequence ID" value="KAF3435007.1"/>
    <property type="molecule type" value="Genomic_DNA"/>
</dbReference>
<dbReference type="SUPFAM" id="SSF54768">
    <property type="entry name" value="dsRNA-binding domain-like"/>
    <property type="match status" value="2"/>
</dbReference>
<dbReference type="SUPFAM" id="SSF69065">
    <property type="entry name" value="RNase III domain-like"/>
    <property type="match status" value="1"/>
</dbReference>
<evidence type="ECO:0000256" key="8">
    <source>
        <dbReference type="ARBA" id="ARBA00022884"/>
    </source>
</evidence>
<dbReference type="Pfam" id="PF00636">
    <property type="entry name" value="Ribonuclease_3"/>
    <property type="match status" value="1"/>
</dbReference>
<dbReference type="InterPro" id="IPR014720">
    <property type="entry name" value="dsRBD_dom"/>
</dbReference>
<dbReference type="PROSITE" id="PS00517">
    <property type="entry name" value="RNASE_3_1"/>
    <property type="match status" value="1"/>
</dbReference>
<comment type="cofactor">
    <cofactor evidence="1">
        <name>Mn(2+)</name>
        <dbReference type="ChEBI" id="CHEBI:29035"/>
    </cofactor>
</comment>
<dbReference type="GO" id="GO:0030422">
    <property type="term" value="P:siRNA processing"/>
    <property type="evidence" value="ECO:0007669"/>
    <property type="project" value="TreeGrafter"/>
</dbReference>
<evidence type="ECO:0000259" key="10">
    <source>
        <dbReference type="PROSITE" id="PS50137"/>
    </source>
</evidence>
<keyword evidence="7" id="KW-0460">Magnesium</keyword>
<sequence length="347" mass="38771">MGVSPSPEMEVSVRSVERIIGYRFKNKRLVEEALTHSSSSSSGADPVTYQRLEFVGDAVISLAVSNYFFHAYPQLKPGELSSLRRANVSNEKLARVAVRHGLYQYVRRFNVDSLDDQVGEFTEAVREEGDRVVYGGSVKAPKILADIVESIAAAVYYDVNFDLQRLWKIFKCVLEPIITLEDLEKHPQPITKLYDQCQKQGKQVEIKPWKEGSKNVASVYVGGRFIVSASSDQREIARLDAAKLALLKLPQSRPVDDAADVNGVFEIEGAKHKLHEVCQKKKWTKPIYNTEKELGPPHERIFVCSVKVAITAADTIFIMGGARSRLKDAETSAASMMIRAMQESGYT</sequence>
<evidence type="ECO:0000256" key="6">
    <source>
        <dbReference type="ARBA" id="ARBA00022801"/>
    </source>
</evidence>
<feature type="domain" description="RNase III" evidence="11">
    <location>
        <begin position="13"/>
        <end position="160"/>
    </location>
</feature>
<evidence type="ECO:0000256" key="4">
    <source>
        <dbReference type="ARBA" id="ARBA00022723"/>
    </source>
</evidence>
<dbReference type="GO" id="GO:0004525">
    <property type="term" value="F:ribonuclease III activity"/>
    <property type="evidence" value="ECO:0007669"/>
    <property type="project" value="InterPro"/>
</dbReference>
<dbReference type="PROSITE" id="PS50137">
    <property type="entry name" value="DS_RBD"/>
    <property type="match status" value="1"/>
</dbReference>
<reference evidence="12" key="1">
    <citation type="submission" date="2020-03" db="EMBL/GenBank/DDBJ databases">
        <title>A high-quality chromosome-level genome assembly of a woody plant with both climbing and erect habits, Rhamnella rubrinervis.</title>
        <authorList>
            <person name="Lu Z."/>
            <person name="Yang Y."/>
            <person name="Zhu X."/>
            <person name="Sun Y."/>
        </authorList>
    </citation>
    <scope>NUCLEOTIDE SEQUENCE</scope>
    <source>
        <strain evidence="12">BYM</strain>
        <tissue evidence="12">Leaf</tissue>
    </source>
</reference>
<evidence type="ECO:0000313" key="12">
    <source>
        <dbReference type="EMBL" id="KAF3435007.1"/>
    </source>
</evidence>
<evidence type="ECO:0000256" key="7">
    <source>
        <dbReference type="ARBA" id="ARBA00022842"/>
    </source>
</evidence>
<keyword evidence="5" id="KW-0255">Endonuclease</keyword>
<dbReference type="Pfam" id="PF00035">
    <property type="entry name" value="dsrm"/>
    <property type="match status" value="2"/>
</dbReference>
<feature type="domain" description="DRBM" evidence="10">
    <location>
        <begin position="269"/>
        <end position="343"/>
    </location>
</feature>
<evidence type="ECO:0000256" key="2">
    <source>
        <dbReference type="ARBA" id="ARBA00001946"/>
    </source>
</evidence>
<comment type="cofactor">
    <cofactor evidence="2">
        <name>Mg(2+)</name>
        <dbReference type="ChEBI" id="CHEBI:18420"/>
    </cofactor>
</comment>
<keyword evidence="13" id="KW-1185">Reference proteome</keyword>
<gene>
    <name evidence="12" type="ORF">FNV43_RR22094</name>
</gene>
<dbReference type="AlphaFoldDB" id="A0A8K0E1B6"/>
<evidence type="ECO:0000256" key="3">
    <source>
        <dbReference type="ARBA" id="ARBA00022722"/>
    </source>
</evidence>
<accession>A0A8K0E1B6</accession>
<evidence type="ECO:0000313" key="13">
    <source>
        <dbReference type="Proteomes" id="UP000796880"/>
    </source>
</evidence>
<dbReference type="Proteomes" id="UP000796880">
    <property type="component" value="Unassembled WGS sequence"/>
</dbReference>
<dbReference type="Gene3D" id="3.30.160.20">
    <property type="match status" value="2"/>
</dbReference>
<organism evidence="12 13">
    <name type="scientific">Rhamnella rubrinervis</name>
    <dbReference type="NCBI Taxonomy" id="2594499"/>
    <lineage>
        <taxon>Eukaryota</taxon>
        <taxon>Viridiplantae</taxon>
        <taxon>Streptophyta</taxon>
        <taxon>Embryophyta</taxon>
        <taxon>Tracheophyta</taxon>
        <taxon>Spermatophyta</taxon>
        <taxon>Magnoliopsida</taxon>
        <taxon>eudicotyledons</taxon>
        <taxon>Gunneridae</taxon>
        <taxon>Pentapetalae</taxon>
        <taxon>rosids</taxon>
        <taxon>fabids</taxon>
        <taxon>Rosales</taxon>
        <taxon>Rhamnaceae</taxon>
        <taxon>rhamnoid group</taxon>
        <taxon>Rhamneae</taxon>
        <taxon>Rhamnella</taxon>
    </lineage>
</organism>
<dbReference type="GO" id="GO:0005634">
    <property type="term" value="C:nucleus"/>
    <property type="evidence" value="ECO:0007669"/>
    <property type="project" value="TreeGrafter"/>
</dbReference>
<proteinExistence type="inferred from homology"/>
<evidence type="ECO:0000256" key="9">
    <source>
        <dbReference type="PROSITE-ProRule" id="PRU00266"/>
    </source>
</evidence>
<dbReference type="FunFam" id="1.10.1520.10:FF:000004">
    <property type="entry name" value="Endoribonuclease dicer-like 1"/>
    <property type="match status" value="1"/>
</dbReference>
<dbReference type="GO" id="GO:0046872">
    <property type="term" value="F:metal ion binding"/>
    <property type="evidence" value="ECO:0007669"/>
    <property type="project" value="UniProtKB-KW"/>
</dbReference>
<name>A0A8K0E1B6_9ROSA</name>
<keyword evidence="3" id="KW-0540">Nuclease</keyword>
<dbReference type="OrthoDB" id="416741at2759"/>
<keyword evidence="4" id="KW-0479">Metal-binding</keyword>